<dbReference type="Proteomes" id="UP000027222">
    <property type="component" value="Unassembled WGS sequence"/>
</dbReference>
<proteinExistence type="predicted"/>
<evidence type="ECO:0000313" key="2">
    <source>
        <dbReference type="EMBL" id="KDR73632.1"/>
    </source>
</evidence>
<keyword evidence="3" id="KW-1185">Reference proteome</keyword>
<dbReference type="OrthoDB" id="3070940at2759"/>
<accession>A0A067SU88</accession>
<evidence type="ECO:0000313" key="3">
    <source>
        <dbReference type="Proteomes" id="UP000027222"/>
    </source>
</evidence>
<evidence type="ECO:0000256" key="1">
    <source>
        <dbReference type="SAM" id="MobiDB-lite"/>
    </source>
</evidence>
<reference evidence="3" key="1">
    <citation type="journal article" date="2014" name="Proc. Natl. Acad. Sci. U.S.A.">
        <title>Extensive sampling of basidiomycete genomes demonstrates inadequacy of the white-rot/brown-rot paradigm for wood decay fungi.</title>
        <authorList>
            <person name="Riley R."/>
            <person name="Salamov A.A."/>
            <person name="Brown D.W."/>
            <person name="Nagy L.G."/>
            <person name="Floudas D."/>
            <person name="Held B.W."/>
            <person name="Levasseur A."/>
            <person name="Lombard V."/>
            <person name="Morin E."/>
            <person name="Otillar R."/>
            <person name="Lindquist E.A."/>
            <person name="Sun H."/>
            <person name="LaButti K.M."/>
            <person name="Schmutz J."/>
            <person name="Jabbour D."/>
            <person name="Luo H."/>
            <person name="Baker S.E."/>
            <person name="Pisabarro A.G."/>
            <person name="Walton J.D."/>
            <person name="Blanchette R.A."/>
            <person name="Henrissat B."/>
            <person name="Martin F."/>
            <person name="Cullen D."/>
            <person name="Hibbett D.S."/>
            <person name="Grigoriev I.V."/>
        </authorList>
    </citation>
    <scope>NUCLEOTIDE SEQUENCE [LARGE SCALE GENOMIC DNA]</scope>
    <source>
        <strain evidence="3">CBS 339.88</strain>
    </source>
</reference>
<dbReference type="EMBL" id="KL142385">
    <property type="protein sequence ID" value="KDR73632.1"/>
    <property type="molecule type" value="Genomic_DNA"/>
</dbReference>
<organism evidence="2 3">
    <name type="scientific">Galerina marginata (strain CBS 339.88)</name>
    <dbReference type="NCBI Taxonomy" id="685588"/>
    <lineage>
        <taxon>Eukaryota</taxon>
        <taxon>Fungi</taxon>
        <taxon>Dikarya</taxon>
        <taxon>Basidiomycota</taxon>
        <taxon>Agaricomycotina</taxon>
        <taxon>Agaricomycetes</taxon>
        <taxon>Agaricomycetidae</taxon>
        <taxon>Agaricales</taxon>
        <taxon>Agaricineae</taxon>
        <taxon>Strophariaceae</taxon>
        <taxon>Galerina</taxon>
    </lineage>
</organism>
<dbReference type="AlphaFoldDB" id="A0A067SU88"/>
<sequence>MNNKSIKVYLKHLEKCWKQPSLDSHLWILSQLLSVRGQKRNALYEPLIRYTTAMCCSKIVRRLKHSLSRGSIESLNKVKNFPINLEVYENEEGNSTGIKNDRAFLEQFVQSTKATPSMLTHPIPNITNVLDTLPPKGELFRLYTEETYMEFHTVLLCLLQRYEEVLDALSKKANEVHSDISRLLRSASVYGDTLSILGKSSALRMHLKTIEPFLVDHRFTAMATPMLHPTVEKKEEEEDAQRDKEPTERDVELEATHLFVRPDGTRVTTWMTYRDWLQLMVAHFDEANILFSYVTSPKLPHTSTTITILVTPAAVDTSSLLWTELLADPEVFPTRDLYGFASGRSNQDILTFLTNTLASISTAETHQGWGDNARRLWEEGQQASKALFFTNQLEGISDYAESAKTVNSLLTKWDEASKEDRDKLAVDITNQIQLLVKATSDKHDSVLLPLNLYANFNGTLHCEACLASLLDKRTRDVMAKDDQYQEILKATEGFGRVIGVSKCCCPICQHFLSLLSNNDEPFIVQGFHNTVSACTLPIWAPADIVDSMNQTFGRLLRRELVEVMETF</sequence>
<feature type="region of interest" description="Disordered" evidence="1">
    <location>
        <begin position="229"/>
        <end position="248"/>
    </location>
</feature>
<protein>
    <submittedName>
        <fullName evidence="2">Uncharacterized protein</fullName>
    </submittedName>
</protein>
<name>A0A067SU88_GALM3</name>
<dbReference type="STRING" id="685588.A0A067SU88"/>
<dbReference type="HOGENOM" id="CLU_019839_0_0_1"/>
<gene>
    <name evidence="2" type="ORF">GALMADRAFT_251394</name>
</gene>
<feature type="non-terminal residue" evidence="2">
    <location>
        <position position="567"/>
    </location>
</feature>